<sequence length="617" mass="69144">MDTSPPSLALVARMSGNARLLGCLVFFIYYLTLLSPWILAISVAYYPLWDRSQIEQILGDATVVHRKPDVGFRGLFEDVYYVDRDYYTCFSTFRPWFRSLIFYSGIFVGTVSEPCVFKPLRNDHVASLCNWYHECFVKPMIQGDDIPSLVDVMLEILWECISRVCQYAMARRNQNVQAQPAMAGTTRTSMFQNRRHPIIPPAPLEMKPEEELVPTMIAGRIAYARQPIRPTIILDLSPSPPPAMATERIDHFRRSAPGKVQPPWLRPARAEPKPVRVEPRSISQYRMSSTGFKSSMPPVHVKEDLRRSRLEKSAAQLAELKRGLPTSLPDPESTPFDDSAWWGYEELNAGAADWEDSLNTASPVDHEAALALERALRENLYALLADGRVQWAQSLAGSPPPGFDVEDPQNEQVVPEPEEDDAPEDEEAESEDEEPESEDEADPEDEVDPEAEYEFEETDHTSDLDEEEELEYGVEGDEEDALEYETDPEGFYEEGDEDTDGGEEPIANGAPDSEGTNGGGNVASNPDAGEEPEFIDEDIIMEDAEPFVFDAQGHAVQNEAAGGWNWSTGQPFEPIPAWPTYGPATWGAGWTTAPTTSQWQTGPVVYEEEPMEWDVGY</sequence>
<reference evidence="3 4" key="1">
    <citation type="submission" date="2019-02" db="EMBL/GenBank/DDBJ databases">
        <title>Genome sequencing of the rare red list fungi Dentipellis fragilis.</title>
        <authorList>
            <person name="Buettner E."/>
            <person name="Kellner H."/>
        </authorList>
    </citation>
    <scope>NUCLEOTIDE SEQUENCE [LARGE SCALE GENOMIC DNA]</scope>
    <source>
        <strain evidence="3 4">DSM 105465</strain>
    </source>
</reference>
<accession>A0A4Y9Z899</accession>
<feature type="compositionally biased region" description="Acidic residues" evidence="1">
    <location>
        <begin position="464"/>
        <end position="503"/>
    </location>
</feature>
<feature type="compositionally biased region" description="Acidic residues" evidence="1">
    <location>
        <begin position="416"/>
        <end position="457"/>
    </location>
</feature>
<dbReference type="Proteomes" id="UP000298327">
    <property type="component" value="Unassembled WGS sequence"/>
</dbReference>
<proteinExistence type="predicted"/>
<protein>
    <submittedName>
        <fullName evidence="3">Uncharacterized protein</fullName>
    </submittedName>
</protein>
<dbReference type="EMBL" id="SEOQ01000133">
    <property type="protein sequence ID" value="TFY69589.1"/>
    <property type="molecule type" value="Genomic_DNA"/>
</dbReference>
<organism evidence="3 4">
    <name type="scientific">Dentipellis fragilis</name>
    <dbReference type="NCBI Taxonomy" id="205917"/>
    <lineage>
        <taxon>Eukaryota</taxon>
        <taxon>Fungi</taxon>
        <taxon>Dikarya</taxon>
        <taxon>Basidiomycota</taxon>
        <taxon>Agaricomycotina</taxon>
        <taxon>Agaricomycetes</taxon>
        <taxon>Russulales</taxon>
        <taxon>Hericiaceae</taxon>
        <taxon>Dentipellis</taxon>
    </lineage>
</organism>
<keyword evidence="2" id="KW-0812">Transmembrane</keyword>
<evidence type="ECO:0000313" key="3">
    <source>
        <dbReference type="EMBL" id="TFY69589.1"/>
    </source>
</evidence>
<dbReference type="OrthoDB" id="10406059at2759"/>
<comment type="caution">
    <text evidence="3">The sequence shown here is derived from an EMBL/GenBank/DDBJ whole genome shotgun (WGS) entry which is preliminary data.</text>
</comment>
<dbReference type="STRING" id="205917.A0A4Y9Z899"/>
<evidence type="ECO:0000313" key="4">
    <source>
        <dbReference type="Proteomes" id="UP000298327"/>
    </source>
</evidence>
<keyword evidence="2" id="KW-1133">Transmembrane helix</keyword>
<keyword evidence="4" id="KW-1185">Reference proteome</keyword>
<keyword evidence="2" id="KW-0472">Membrane</keyword>
<dbReference type="AlphaFoldDB" id="A0A4Y9Z899"/>
<gene>
    <name evidence="3" type="ORF">EVG20_g3089</name>
</gene>
<evidence type="ECO:0000256" key="1">
    <source>
        <dbReference type="SAM" id="MobiDB-lite"/>
    </source>
</evidence>
<feature type="transmembrane region" description="Helical" evidence="2">
    <location>
        <begin position="20"/>
        <end position="46"/>
    </location>
</feature>
<name>A0A4Y9Z899_9AGAM</name>
<feature type="region of interest" description="Disordered" evidence="1">
    <location>
        <begin position="395"/>
        <end position="530"/>
    </location>
</feature>
<evidence type="ECO:0000256" key="2">
    <source>
        <dbReference type="SAM" id="Phobius"/>
    </source>
</evidence>